<evidence type="ECO:0000313" key="1">
    <source>
        <dbReference type="EMBL" id="KAH7993860.1"/>
    </source>
</evidence>
<proteinExistence type="predicted"/>
<organism evidence="1 2">
    <name type="scientific">Sphaerodactylus townsendi</name>
    <dbReference type="NCBI Taxonomy" id="933632"/>
    <lineage>
        <taxon>Eukaryota</taxon>
        <taxon>Metazoa</taxon>
        <taxon>Chordata</taxon>
        <taxon>Craniata</taxon>
        <taxon>Vertebrata</taxon>
        <taxon>Euteleostomi</taxon>
        <taxon>Lepidosauria</taxon>
        <taxon>Squamata</taxon>
        <taxon>Bifurcata</taxon>
        <taxon>Gekkota</taxon>
        <taxon>Sphaerodactylidae</taxon>
        <taxon>Sphaerodactylus</taxon>
    </lineage>
</organism>
<sequence>MDFALPATGDASKGIVDLTRGSRIRLSFAEDTRDRDPLDPADPAGAASLHEGDLARALELDSRLGIGRSSFEALDVTTRTVPPSPPLLESTLWPHHKQQLPGRNPGLSTLRFYLSRRLHQLSLWYRAPHQFPRHGFCFARQGLSS</sequence>
<accession>A0ACB8EN28</accession>
<protein>
    <submittedName>
        <fullName evidence="1">Uncharacterized protein</fullName>
    </submittedName>
</protein>
<dbReference type="EMBL" id="CM037616">
    <property type="protein sequence ID" value="KAH7993860.1"/>
    <property type="molecule type" value="Genomic_DNA"/>
</dbReference>
<evidence type="ECO:0000313" key="2">
    <source>
        <dbReference type="Proteomes" id="UP000827872"/>
    </source>
</evidence>
<name>A0ACB8EN28_9SAUR</name>
<gene>
    <name evidence="1" type="ORF">K3G42_032487</name>
</gene>
<keyword evidence="2" id="KW-1185">Reference proteome</keyword>
<comment type="caution">
    <text evidence="1">The sequence shown here is derived from an EMBL/GenBank/DDBJ whole genome shotgun (WGS) entry which is preliminary data.</text>
</comment>
<dbReference type="Proteomes" id="UP000827872">
    <property type="component" value="Linkage Group LG03"/>
</dbReference>
<reference evidence="1" key="1">
    <citation type="submission" date="2021-08" db="EMBL/GenBank/DDBJ databases">
        <title>The first chromosome-level gecko genome reveals the dynamic sex chromosomes of Neotropical dwarf geckos (Sphaerodactylidae: Sphaerodactylus).</title>
        <authorList>
            <person name="Pinto B.J."/>
            <person name="Keating S.E."/>
            <person name="Gamble T."/>
        </authorList>
    </citation>
    <scope>NUCLEOTIDE SEQUENCE</scope>
    <source>
        <strain evidence="1">TG3544</strain>
    </source>
</reference>